<dbReference type="InterPro" id="IPR051539">
    <property type="entry name" value="T4SS-coupling_protein"/>
</dbReference>
<comment type="subcellular location">
    <subcellularLocation>
        <location evidence="1">Cell membrane</location>
        <topology evidence="1">Multi-pass membrane protein</topology>
    </subcellularLocation>
</comment>
<feature type="transmembrane region" description="Helical" evidence="7">
    <location>
        <begin position="7"/>
        <end position="26"/>
    </location>
</feature>
<dbReference type="InterPro" id="IPR027417">
    <property type="entry name" value="P-loop_NTPase"/>
</dbReference>
<dbReference type="Proteomes" id="UP000317010">
    <property type="component" value="Unassembled WGS sequence"/>
</dbReference>
<keyword evidence="3" id="KW-1003">Cell membrane</keyword>
<organism evidence="8 9">
    <name type="scientific">Mucilaginibacter frigoritolerans</name>
    <dbReference type="NCBI Taxonomy" id="652788"/>
    <lineage>
        <taxon>Bacteria</taxon>
        <taxon>Pseudomonadati</taxon>
        <taxon>Bacteroidota</taxon>
        <taxon>Sphingobacteriia</taxon>
        <taxon>Sphingobacteriales</taxon>
        <taxon>Sphingobacteriaceae</taxon>
        <taxon>Mucilaginibacter</taxon>
    </lineage>
</organism>
<protein>
    <submittedName>
        <fullName evidence="8">Type IV secretory system conjugative DNA transfer VirD4/TraG family protein</fullName>
    </submittedName>
</protein>
<accession>A0A562TUM8</accession>
<gene>
    <name evidence="8" type="ORF">JN11_03919</name>
</gene>
<keyword evidence="9" id="KW-1185">Reference proteome</keyword>
<name>A0A562TUM8_9SPHI</name>
<dbReference type="CDD" id="cd01127">
    <property type="entry name" value="TrwB_TraG_TraD_VirD4"/>
    <property type="match status" value="2"/>
</dbReference>
<dbReference type="RefSeq" id="WP_144915174.1">
    <property type="nucleotide sequence ID" value="NZ_VLLI01000012.1"/>
</dbReference>
<dbReference type="PANTHER" id="PTHR37937:SF1">
    <property type="entry name" value="CONJUGATIVE TRANSFER: DNA TRANSPORT"/>
    <property type="match status" value="1"/>
</dbReference>
<evidence type="ECO:0000256" key="1">
    <source>
        <dbReference type="ARBA" id="ARBA00004651"/>
    </source>
</evidence>
<evidence type="ECO:0000313" key="9">
    <source>
        <dbReference type="Proteomes" id="UP000317010"/>
    </source>
</evidence>
<dbReference type="GO" id="GO:0005886">
    <property type="term" value="C:plasma membrane"/>
    <property type="evidence" value="ECO:0007669"/>
    <property type="project" value="UniProtKB-SubCell"/>
</dbReference>
<comment type="similarity">
    <text evidence="2">Belongs to the VirD4/TraG family.</text>
</comment>
<evidence type="ECO:0000313" key="8">
    <source>
        <dbReference type="EMBL" id="TWI96806.1"/>
    </source>
</evidence>
<evidence type="ECO:0000256" key="7">
    <source>
        <dbReference type="SAM" id="Phobius"/>
    </source>
</evidence>
<dbReference type="AlphaFoldDB" id="A0A562TUM8"/>
<evidence type="ECO:0000256" key="6">
    <source>
        <dbReference type="ARBA" id="ARBA00023136"/>
    </source>
</evidence>
<proteinExistence type="inferred from homology"/>
<dbReference type="SUPFAM" id="SSF52540">
    <property type="entry name" value="P-loop containing nucleoside triphosphate hydrolases"/>
    <property type="match status" value="1"/>
</dbReference>
<dbReference type="EMBL" id="VLLI01000012">
    <property type="protein sequence ID" value="TWI96806.1"/>
    <property type="molecule type" value="Genomic_DNA"/>
</dbReference>
<evidence type="ECO:0000256" key="2">
    <source>
        <dbReference type="ARBA" id="ARBA00008806"/>
    </source>
</evidence>
<evidence type="ECO:0000256" key="3">
    <source>
        <dbReference type="ARBA" id="ARBA00022475"/>
    </source>
</evidence>
<keyword evidence="5 7" id="KW-1133">Transmembrane helix</keyword>
<dbReference type="Gene3D" id="3.40.50.300">
    <property type="entry name" value="P-loop containing nucleotide triphosphate hydrolases"/>
    <property type="match status" value="1"/>
</dbReference>
<reference evidence="8 9" key="1">
    <citation type="submission" date="2019-07" db="EMBL/GenBank/DDBJ databases">
        <title>Genomic Encyclopedia of Archaeal and Bacterial Type Strains, Phase II (KMG-II): from individual species to whole genera.</title>
        <authorList>
            <person name="Goeker M."/>
        </authorList>
    </citation>
    <scope>NUCLEOTIDE SEQUENCE [LARGE SCALE GENOMIC DNA]</scope>
    <source>
        <strain evidence="8 9">ATCC BAA-1854</strain>
    </source>
</reference>
<evidence type="ECO:0000256" key="4">
    <source>
        <dbReference type="ARBA" id="ARBA00022692"/>
    </source>
</evidence>
<dbReference type="Pfam" id="PF02534">
    <property type="entry name" value="T4SS-DNA_transf"/>
    <property type="match status" value="1"/>
</dbReference>
<evidence type="ECO:0000256" key="5">
    <source>
        <dbReference type="ARBA" id="ARBA00022989"/>
    </source>
</evidence>
<dbReference type="OrthoDB" id="1394976at2"/>
<dbReference type="InterPro" id="IPR003688">
    <property type="entry name" value="TraG/VirD4"/>
</dbReference>
<keyword evidence="4 7" id="KW-0812">Transmembrane</keyword>
<comment type="caution">
    <text evidence="8">The sequence shown here is derived from an EMBL/GenBank/DDBJ whole genome shotgun (WGS) entry which is preliminary data.</text>
</comment>
<keyword evidence="6 7" id="KW-0472">Membrane</keyword>
<dbReference type="PANTHER" id="PTHR37937">
    <property type="entry name" value="CONJUGATIVE TRANSFER: DNA TRANSPORT"/>
    <property type="match status" value="1"/>
</dbReference>
<sequence length="474" mass="52106">MKTVNSIILFCMQGLAMLIVEFFQALVMLLNKPGGENASFSSTLSIASPFGKGLWIGKNRRLSRRQSMANAVIYGPSGSGKTSTLIFPNLFSLKKCSMLITDVSGELLRGASGYQSKHFKILPIHLSNPSIGNGYNPIINTEDPNDVHKIIDILVASTLDAGSKGDKFWSLSVKTILVLMAKLTLYQPEEHRNFANILHLIHCLSSPTLSKKVDELVAQTGDKKLITEYLSFIGNSEKTMQNILASAKAALVIFSDSHIAKATATTAKIDFNQLRTVPTAIYLLGTVGTADYTAVLTGMFFQQFYAHALSRIPTKKELPIHVILEECAAYYIKILPLALSNGRKHFLSTLACLQSVTQLKSRYGDEAENITANCAVKIFLPGNTSLDVLRDIEALSGTCTYVDEKGREKTKHLVTASEARLLPKNRSLIIALNVPIIKGYLSPYWRNLNFRRYASIPPISLTSTAVDTDIPFLI</sequence>